<evidence type="ECO:0000256" key="2">
    <source>
        <dbReference type="ARBA" id="ARBA00022857"/>
    </source>
</evidence>
<evidence type="ECO:0000256" key="1">
    <source>
        <dbReference type="ARBA" id="ARBA00006484"/>
    </source>
</evidence>
<dbReference type="FunFam" id="3.40.50.720:FF:000084">
    <property type="entry name" value="Short-chain dehydrogenase reductase"/>
    <property type="match status" value="1"/>
</dbReference>
<dbReference type="Gene3D" id="3.40.50.720">
    <property type="entry name" value="NAD(P)-binding Rossmann-like Domain"/>
    <property type="match status" value="1"/>
</dbReference>
<dbReference type="PANTHER" id="PTHR24321">
    <property type="entry name" value="DEHYDROGENASES, SHORT CHAIN"/>
    <property type="match status" value="1"/>
</dbReference>
<name>A0A4S2MWA9_9PEZI</name>
<dbReference type="CDD" id="cd05233">
    <property type="entry name" value="SDR_c"/>
    <property type="match status" value="1"/>
</dbReference>
<accession>A0A4S2MWA9</accession>
<evidence type="ECO:0000313" key="4">
    <source>
        <dbReference type="EMBL" id="TGZ80843.1"/>
    </source>
</evidence>
<dbReference type="AlphaFoldDB" id="A0A4S2MWA9"/>
<dbReference type="PRINTS" id="PR00080">
    <property type="entry name" value="SDRFAMILY"/>
</dbReference>
<comment type="similarity">
    <text evidence="1">Belongs to the short-chain dehydrogenases/reductases (SDR) family.</text>
</comment>
<dbReference type="Proteomes" id="UP000298138">
    <property type="component" value="Unassembled WGS sequence"/>
</dbReference>
<reference evidence="4 5" key="1">
    <citation type="submission" date="2019-04" db="EMBL/GenBank/DDBJ databases">
        <title>Comparative genomics and transcriptomics to analyze fruiting body development in filamentous ascomycetes.</title>
        <authorList>
            <consortium name="DOE Joint Genome Institute"/>
            <person name="Lutkenhaus R."/>
            <person name="Traeger S."/>
            <person name="Breuer J."/>
            <person name="Kuo A."/>
            <person name="Lipzen A."/>
            <person name="Pangilinan J."/>
            <person name="Dilworth D."/>
            <person name="Sandor L."/>
            <person name="Poggeler S."/>
            <person name="Barry K."/>
            <person name="Grigoriev I.V."/>
            <person name="Nowrousian M."/>
        </authorList>
    </citation>
    <scope>NUCLEOTIDE SEQUENCE [LARGE SCALE GENOMIC DNA]</scope>
    <source>
        <strain evidence="4 5">CBS 389.68</strain>
    </source>
</reference>
<keyword evidence="3" id="KW-0560">Oxidoreductase</keyword>
<dbReference type="InterPro" id="IPR002347">
    <property type="entry name" value="SDR_fam"/>
</dbReference>
<dbReference type="STRING" id="341454.A0A4S2MWA9"/>
<gene>
    <name evidence="4" type="ORF">EX30DRAFT_364208</name>
</gene>
<keyword evidence="2" id="KW-0521">NADP</keyword>
<dbReference type="InterPro" id="IPR036291">
    <property type="entry name" value="NAD(P)-bd_dom_sf"/>
</dbReference>
<protein>
    <submittedName>
        <fullName evidence="4">NAD(P)-binding protein</fullName>
    </submittedName>
</protein>
<evidence type="ECO:0000256" key="3">
    <source>
        <dbReference type="ARBA" id="ARBA00023002"/>
    </source>
</evidence>
<dbReference type="InParanoid" id="A0A4S2MWA9"/>
<proteinExistence type="inferred from homology"/>
<evidence type="ECO:0000313" key="5">
    <source>
        <dbReference type="Proteomes" id="UP000298138"/>
    </source>
</evidence>
<dbReference type="SUPFAM" id="SSF51735">
    <property type="entry name" value="NAD(P)-binding Rossmann-fold domains"/>
    <property type="match status" value="1"/>
</dbReference>
<dbReference type="OrthoDB" id="5840532at2759"/>
<keyword evidence="5" id="KW-1185">Reference proteome</keyword>
<organism evidence="4 5">
    <name type="scientific">Ascodesmis nigricans</name>
    <dbReference type="NCBI Taxonomy" id="341454"/>
    <lineage>
        <taxon>Eukaryota</taxon>
        <taxon>Fungi</taxon>
        <taxon>Dikarya</taxon>
        <taxon>Ascomycota</taxon>
        <taxon>Pezizomycotina</taxon>
        <taxon>Pezizomycetes</taxon>
        <taxon>Pezizales</taxon>
        <taxon>Ascodesmidaceae</taxon>
        <taxon>Ascodesmis</taxon>
    </lineage>
</organism>
<dbReference type="PRINTS" id="PR00081">
    <property type="entry name" value="GDHRDH"/>
</dbReference>
<sequence length="266" mass="27994">MGIVNPDSVTLITGAGSGFGRAILLEMIREGGARFILCDINESTLRDSETLAKELNSSVEFFSSVMDVSEVAAVESLVSEGVAKFGRIDHSVHCAGIAGKPSPTDESSIENFQKITDVNTRGVWLFSKFVIGQMKKQEPRKANTGLDVTVRGSIVNIASLLGLVGNPMVSAYSGSKHAVVGMSKSDAADGAKHGIRVNAVCPGYCRTNLLTPETFDQVTAMVQAFCPSARLGYAEEVANVVVFLLSDKATYVTGAAVAVDGGHTCI</sequence>
<dbReference type="EMBL" id="ML220122">
    <property type="protein sequence ID" value="TGZ80843.1"/>
    <property type="molecule type" value="Genomic_DNA"/>
</dbReference>
<dbReference type="GO" id="GO:0016491">
    <property type="term" value="F:oxidoreductase activity"/>
    <property type="evidence" value="ECO:0007669"/>
    <property type="project" value="UniProtKB-KW"/>
</dbReference>
<dbReference type="PANTHER" id="PTHR24321:SF12">
    <property type="entry name" value="SHORT-CHAIN DEHYDROGENASE_REDUCTASE FAMILY, PUTATIVE (AFU_ORTHOLOGUE AFUA_5G14340)-RELATED"/>
    <property type="match status" value="1"/>
</dbReference>
<dbReference type="Pfam" id="PF13561">
    <property type="entry name" value="adh_short_C2"/>
    <property type="match status" value="1"/>
</dbReference>